<comment type="caution">
    <text evidence="3">The sequence shown here is derived from an EMBL/GenBank/DDBJ whole genome shotgun (WGS) entry which is preliminary data.</text>
</comment>
<dbReference type="Proteomes" id="UP000230002">
    <property type="component" value="Unassembled WGS sequence"/>
</dbReference>
<accession>A0A2G8S7W6</accession>
<evidence type="ECO:0000313" key="4">
    <source>
        <dbReference type="Proteomes" id="UP000230002"/>
    </source>
</evidence>
<sequence length="160" mass="17457">MSSTPPCTVIIHVAGDVSPPTSPTLSSSNLPSLSPKTPARNFLRPPGPRPFYGRRRPSLNDYYPHFRPSWKVADGSDPGSGKLTLVPIDSLDLDPDFAPDQPWHKRWKAKSKAQRKTRGKFSGRVLFCGAVVAIVVLRGLVFLVELACLPLALQSSSQIV</sequence>
<evidence type="ECO:0000256" key="1">
    <source>
        <dbReference type="SAM" id="MobiDB-lite"/>
    </source>
</evidence>
<dbReference type="AlphaFoldDB" id="A0A2G8S7W6"/>
<evidence type="ECO:0000313" key="3">
    <source>
        <dbReference type="EMBL" id="PIL29851.1"/>
    </source>
</evidence>
<evidence type="ECO:0000256" key="2">
    <source>
        <dbReference type="SAM" id="Phobius"/>
    </source>
</evidence>
<organism evidence="3 4">
    <name type="scientific">Ganoderma sinense ZZ0214-1</name>
    <dbReference type="NCBI Taxonomy" id="1077348"/>
    <lineage>
        <taxon>Eukaryota</taxon>
        <taxon>Fungi</taxon>
        <taxon>Dikarya</taxon>
        <taxon>Basidiomycota</taxon>
        <taxon>Agaricomycotina</taxon>
        <taxon>Agaricomycetes</taxon>
        <taxon>Polyporales</taxon>
        <taxon>Polyporaceae</taxon>
        <taxon>Ganoderma</taxon>
    </lineage>
</organism>
<feature type="region of interest" description="Disordered" evidence="1">
    <location>
        <begin position="14"/>
        <end position="56"/>
    </location>
</feature>
<feature type="transmembrane region" description="Helical" evidence="2">
    <location>
        <begin position="125"/>
        <end position="153"/>
    </location>
</feature>
<keyword evidence="2" id="KW-0472">Membrane</keyword>
<reference evidence="3 4" key="1">
    <citation type="journal article" date="2015" name="Sci. Rep.">
        <title>Chromosome-level genome map provides insights into diverse defense mechanisms in the medicinal fungus Ganoderma sinense.</title>
        <authorList>
            <person name="Zhu Y."/>
            <person name="Xu J."/>
            <person name="Sun C."/>
            <person name="Zhou S."/>
            <person name="Xu H."/>
            <person name="Nelson D.R."/>
            <person name="Qian J."/>
            <person name="Song J."/>
            <person name="Luo H."/>
            <person name="Xiang L."/>
            <person name="Li Y."/>
            <person name="Xu Z."/>
            <person name="Ji A."/>
            <person name="Wang L."/>
            <person name="Lu S."/>
            <person name="Hayward A."/>
            <person name="Sun W."/>
            <person name="Li X."/>
            <person name="Schwartz D.C."/>
            <person name="Wang Y."/>
            <person name="Chen S."/>
        </authorList>
    </citation>
    <scope>NUCLEOTIDE SEQUENCE [LARGE SCALE GENOMIC DNA]</scope>
    <source>
        <strain evidence="3 4">ZZ0214-1</strain>
    </source>
</reference>
<gene>
    <name evidence="3" type="ORF">GSI_08058</name>
</gene>
<keyword evidence="2" id="KW-1133">Transmembrane helix</keyword>
<keyword evidence="2" id="KW-0812">Transmembrane</keyword>
<feature type="compositionally biased region" description="Low complexity" evidence="1">
    <location>
        <begin position="23"/>
        <end position="38"/>
    </location>
</feature>
<name>A0A2G8S7W6_9APHY</name>
<dbReference type="EMBL" id="AYKW01000018">
    <property type="protein sequence ID" value="PIL29851.1"/>
    <property type="molecule type" value="Genomic_DNA"/>
</dbReference>
<dbReference type="OrthoDB" id="10496354at2759"/>
<keyword evidence="4" id="KW-1185">Reference proteome</keyword>
<proteinExistence type="predicted"/>
<protein>
    <submittedName>
        <fullName evidence="3">Uncharacterized protein</fullName>
    </submittedName>
</protein>